<evidence type="ECO:0000259" key="17">
    <source>
        <dbReference type="SMART" id="SM00768"/>
    </source>
</evidence>
<dbReference type="GO" id="GO:0005886">
    <property type="term" value="C:plasma membrane"/>
    <property type="evidence" value="ECO:0007669"/>
    <property type="project" value="UniProtKB-SubCell"/>
</dbReference>
<dbReference type="GO" id="GO:0005975">
    <property type="term" value="P:carbohydrate metabolic process"/>
    <property type="evidence" value="ECO:0007669"/>
    <property type="project" value="InterPro"/>
</dbReference>
<comment type="catalytic activity">
    <reaction evidence="1">
        <text>Hydrolysis of (1-&gt;3)-beta-D-glucosidic linkages in (1-&gt;3)-beta-D-glucans.</text>
        <dbReference type="EC" id="3.2.1.39"/>
    </reaction>
</comment>
<comment type="caution">
    <text evidence="18">The sequence shown here is derived from an EMBL/GenBank/DDBJ whole genome shotgun (WGS) entry which is preliminary data.</text>
</comment>
<name>A0A9D4VNI0_PEA</name>
<feature type="signal peptide" evidence="16">
    <location>
        <begin position="1"/>
        <end position="24"/>
    </location>
</feature>
<evidence type="ECO:0000256" key="4">
    <source>
        <dbReference type="ARBA" id="ARBA00012780"/>
    </source>
</evidence>
<keyword evidence="5" id="KW-0472">Membrane</keyword>
<dbReference type="FunFam" id="3.20.20.80:FF:000002">
    <property type="entry name" value="Glucan endo-1,3-beta-glucosidase 3"/>
    <property type="match status" value="1"/>
</dbReference>
<feature type="domain" description="X8" evidence="17">
    <location>
        <begin position="401"/>
        <end position="485"/>
    </location>
</feature>
<evidence type="ECO:0000313" key="18">
    <source>
        <dbReference type="EMBL" id="KAI5387223.1"/>
    </source>
</evidence>
<dbReference type="SMART" id="SM00768">
    <property type="entry name" value="X8"/>
    <property type="match status" value="1"/>
</dbReference>
<dbReference type="PROSITE" id="PS00587">
    <property type="entry name" value="GLYCOSYL_HYDROL_F17"/>
    <property type="match status" value="1"/>
</dbReference>
<dbReference type="Pfam" id="PF07983">
    <property type="entry name" value="X8"/>
    <property type="match status" value="1"/>
</dbReference>
<dbReference type="AlphaFoldDB" id="A0A9D4VNI0"/>
<keyword evidence="10 14" id="KW-0326">Glycosidase</keyword>
<dbReference type="Proteomes" id="UP001058974">
    <property type="component" value="Chromosome 7"/>
</dbReference>
<dbReference type="InterPro" id="IPR012946">
    <property type="entry name" value="X8"/>
</dbReference>
<keyword evidence="6 16" id="KW-0732">Signal</keyword>
<keyword evidence="7 14" id="KW-0378">Hydrolase</keyword>
<comment type="subcellular location">
    <subcellularLocation>
        <location evidence="2">Cell membrane</location>
        <topology evidence="2">Lipid-anchor</topology>
        <topology evidence="2">GPI-anchor</topology>
    </subcellularLocation>
</comment>
<dbReference type="GO" id="GO:0006952">
    <property type="term" value="P:defense response"/>
    <property type="evidence" value="ECO:0007669"/>
    <property type="project" value="UniProtKB-KW"/>
</dbReference>
<evidence type="ECO:0000256" key="13">
    <source>
        <dbReference type="RuleBase" id="RU004335"/>
    </source>
</evidence>
<evidence type="ECO:0000256" key="11">
    <source>
        <dbReference type="ARBA" id="ARBA00033335"/>
    </source>
</evidence>
<dbReference type="Gramene" id="Psat7g131960.1">
    <property type="protein sequence ID" value="Psat7g131960.1.cds"/>
    <property type="gene ID" value="Psat7g131960"/>
</dbReference>
<keyword evidence="9" id="KW-1015">Disulfide bond</keyword>
<evidence type="ECO:0000256" key="8">
    <source>
        <dbReference type="ARBA" id="ARBA00022821"/>
    </source>
</evidence>
<evidence type="ECO:0000256" key="12">
    <source>
        <dbReference type="ARBA" id="ARBA00033417"/>
    </source>
</evidence>
<dbReference type="InterPro" id="IPR000490">
    <property type="entry name" value="Glyco_hydro_17"/>
</dbReference>
<keyword evidence="5" id="KW-0325">Glycoprotein</keyword>
<dbReference type="InterPro" id="IPR044965">
    <property type="entry name" value="Glyco_hydro_17_plant"/>
</dbReference>
<reference evidence="18 19" key="1">
    <citation type="journal article" date="2022" name="Nat. Genet.">
        <title>Improved pea reference genome and pan-genome highlight genomic features and evolutionary characteristics.</title>
        <authorList>
            <person name="Yang T."/>
            <person name="Liu R."/>
            <person name="Luo Y."/>
            <person name="Hu S."/>
            <person name="Wang D."/>
            <person name="Wang C."/>
            <person name="Pandey M.K."/>
            <person name="Ge S."/>
            <person name="Xu Q."/>
            <person name="Li N."/>
            <person name="Li G."/>
            <person name="Huang Y."/>
            <person name="Saxena R.K."/>
            <person name="Ji Y."/>
            <person name="Li M."/>
            <person name="Yan X."/>
            <person name="He Y."/>
            <person name="Liu Y."/>
            <person name="Wang X."/>
            <person name="Xiang C."/>
            <person name="Varshney R.K."/>
            <person name="Ding H."/>
            <person name="Gao S."/>
            <person name="Zong X."/>
        </authorList>
    </citation>
    <scope>NUCLEOTIDE SEQUENCE [LARGE SCALE GENOMIC DNA]</scope>
    <source>
        <strain evidence="18 19">cv. Zhongwan 6</strain>
    </source>
</reference>
<dbReference type="EMBL" id="JAMSHJ010000007">
    <property type="protein sequence ID" value="KAI5387223.1"/>
    <property type="molecule type" value="Genomic_DNA"/>
</dbReference>
<organism evidence="18 19">
    <name type="scientific">Pisum sativum</name>
    <name type="common">Garden pea</name>
    <name type="synonym">Lathyrus oleraceus</name>
    <dbReference type="NCBI Taxonomy" id="3888"/>
    <lineage>
        <taxon>Eukaryota</taxon>
        <taxon>Viridiplantae</taxon>
        <taxon>Streptophyta</taxon>
        <taxon>Embryophyta</taxon>
        <taxon>Tracheophyta</taxon>
        <taxon>Spermatophyta</taxon>
        <taxon>Magnoliopsida</taxon>
        <taxon>eudicotyledons</taxon>
        <taxon>Gunneridae</taxon>
        <taxon>Pentapetalae</taxon>
        <taxon>rosids</taxon>
        <taxon>fabids</taxon>
        <taxon>Fabales</taxon>
        <taxon>Fabaceae</taxon>
        <taxon>Papilionoideae</taxon>
        <taxon>50 kb inversion clade</taxon>
        <taxon>NPAAA clade</taxon>
        <taxon>Hologalegina</taxon>
        <taxon>IRL clade</taxon>
        <taxon>Fabeae</taxon>
        <taxon>Lathyrus</taxon>
    </lineage>
</organism>
<dbReference type="InterPro" id="IPR017853">
    <property type="entry name" value="GH"/>
</dbReference>
<evidence type="ECO:0000256" key="5">
    <source>
        <dbReference type="ARBA" id="ARBA00022622"/>
    </source>
</evidence>
<protein>
    <recommendedName>
        <fullName evidence="4">glucan endo-1,3-beta-D-glucosidase</fullName>
        <ecNumber evidence="4">3.2.1.39</ecNumber>
    </recommendedName>
    <alternativeName>
        <fullName evidence="11">(1-&gt;3)-beta-glucan endohydrolase</fullName>
    </alternativeName>
    <alternativeName>
        <fullName evidence="12">Beta-1,3-endoglucanase</fullName>
    </alternativeName>
</protein>
<sequence>MATPYRLLLLLLSTSNLFLQLSSSATTNKIGVNYGTIADNLPPPSTVASFLKTQTTIDRIKLFDANPDILRAFANTNISVTVTVANSDIPSLTKLPSAQSWITTNILPFHPETAFNRIAVGNEILATSDKNLIAHILPAMKALHQALTLSNLTHIQVVSPNSLGILSSSEPPSAGSFRRGYDRAIFAPILDFHRQTKSPFMVNPYPFFGFSPSKPETLNYALFKPNGGVFDKATGINYTNMFDAQMDAVYSAMKKLGYDDVELVVGETGWPSLGDPDQPGVSLENAVSYNGNLIKHVNSGKGTPLMPNKTFETYIFSLFNENLKPTISERNYGLFKPDLTPVYDVGVFIQQHQQATGPAAMNPASGPEAMRPASGPMAMDPASGPTAMGPAGSPESSSSKKWCVPKINASEKALQANIDYVCSNGIDCGPIKNGGPCFKPDSLRSHAAYAMNAYYQQSGRHNADCDFGNTGVITNTDPGYGTCKYPYAATGSGQNVKKPDTDGGGSLKSATSNLRLYGFLSHLQFLICLCLCFL</sequence>
<evidence type="ECO:0000256" key="15">
    <source>
        <dbReference type="SAM" id="MobiDB-lite"/>
    </source>
</evidence>
<dbReference type="FunFam" id="1.20.58.1040:FF:000003">
    <property type="entry name" value="glucan endo-1,3-beta-glucosidase 7"/>
    <property type="match status" value="1"/>
</dbReference>
<feature type="region of interest" description="Disordered" evidence="15">
    <location>
        <begin position="356"/>
        <end position="401"/>
    </location>
</feature>
<dbReference type="EC" id="3.2.1.39" evidence="4"/>
<evidence type="ECO:0000256" key="2">
    <source>
        <dbReference type="ARBA" id="ARBA00004609"/>
    </source>
</evidence>
<dbReference type="Gene3D" id="3.20.20.80">
    <property type="entry name" value="Glycosidases"/>
    <property type="match status" value="1"/>
</dbReference>
<dbReference type="SUPFAM" id="SSF51445">
    <property type="entry name" value="(Trans)glycosidases"/>
    <property type="match status" value="1"/>
</dbReference>
<dbReference type="OrthoDB" id="1938138at2759"/>
<dbReference type="Gramene" id="Psat07G0338800-T1">
    <property type="protein sequence ID" value="KAI5387223.1"/>
    <property type="gene ID" value="KIW84_073388"/>
</dbReference>
<evidence type="ECO:0000256" key="7">
    <source>
        <dbReference type="ARBA" id="ARBA00022801"/>
    </source>
</evidence>
<evidence type="ECO:0000256" key="6">
    <source>
        <dbReference type="ARBA" id="ARBA00022729"/>
    </source>
</evidence>
<evidence type="ECO:0000256" key="16">
    <source>
        <dbReference type="SAM" id="SignalP"/>
    </source>
</evidence>
<evidence type="ECO:0000256" key="14">
    <source>
        <dbReference type="RuleBase" id="RU004336"/>
    </source>
</evidence>
<evidence type="ECO:0000313" key="19">
    <source>
        <dbReference type="Proteomes" id="UP001058974"/>
    </source>
</evidence>
<comment type="similarity">
    <text evidence="3 13">Belongs to the glycosyl hydrolase 17 family.</text>
</comment>
<keyword evidence="8" id="KW-0611">Plant defense</keyword>
<gene>
    <name evidence="18" type="ORF">KIW84_073388</name>
</gene>
<dbReference type="Pfam" id="PF00332">
    <property type="entry name" value="Glyco_hydro_17"/>
    <property type="match status" value="1"/>
</dbReference>
<feature type="chain" id="PRO_5039345183" description="glucan endo-1,3-beta-D-glucosidase" evidence="16">
    <location>
        <begin position="25"/>
        <end position="534"/>
    </location>
</feature>
<dbReference type="PANTHER" id="PTHR32227">
    <property type="entry name" value="GLUCAN ENDO-1,3-BETA-GLUCOSIDASE BG1-RELATED-RELATED"/>
    <property type="match status" value="1"/>
</dbReference>
<evidence type="ECO:0000256" key="10">
    <source>
        <dbReference type="ARBA" id="ARBA00023295"/>
    </source>
</evidence>
<accession>A0A9D4VNI0</accession>
<dbReference type="GO" id="GO:0098552">
    <property type="term" value="C:side of membrane"/>
    <property type="evidence" value="ECO:0007669"/>
    <property type="project" value="UniProtKB-KW"/>
</dbReference>
<keyword evidence="5" id="KW-0336">GPI-anchor</keyword>
<dbReference type="Gene3D" id="1.20.58.1040">
    <property type="match status" value="1"/>
</dbReference>
<proteinExistence type="inferred from homology"/>
<keyword evidence="19" id="KW-1185">Reference proteome</keyword>
<evidence type="ECO:0000256" key="3">
    <source>
        <dbReference type="ARBA" id="ARBA00008773"/>
    </source>
</evidence>
<keyword evidence="5" id="KW-0449">Lipoprotein</keyword>
<dbReference type="GO" id="GO:0042973">
    <property type="term" value="F:glucan endo-1,3-beta-D-glucosidase activity"/>
    <property type="evidence" value="ECO:0007669"/>
    <property type="project" value="UniProtKB-EC"/>
</dbReference>
<evidence type="ECO:0000256" key="1">
    <source>
        <dbReference type="ARBA" id="ARBA00000382"/>
    </source>
</evidence>
<evidence type="ECO:0000256" key="9">
    <source>
        <dbReference type="ARBA" id="ARBA00023157"/>
    </source>
</evidence>